<proteinExistence type="predicted"/>
<evidence type="ECO:0000313" key="7">
    <source>
        <dbReference type="EMBL" id="CAI8958846.1"/>
    </source>
</evidence>
<dbReference type="Pfam" id="PF13442">
    <property type="entry name" value="Cytochrome_CBB3"/>
    <property type="match status" value="1"/>
</dbReference>
<dbReference type="Gene3D" id="1.10.760.10">
    <property type="entry name" value="Cytochrome c-like domain"/>
    <property type="match status" value="1"/>
</dbReference>
<evidence type="ECO:0000256" key="4">
    <source>
        <dbReference type="PROSITE-ProRule" id="PRU00433"/>
    </source>
</evidence>
<dbReference type="EMBL" id="OX458333">
    <property type="protein sequence ID" value="CAI8958846.1"/>
    <property type="molecule type" value="Genomic_DNA"/>
</dbReference>
<gene>
    <name evidence="7" type="ORF">MSZNOR_4615</name>
</gene>
<feature type="signal peptide" evidence="5">
    <location>
        <begin position="1"/>
        <end position="30"/>
    </location>
</feature>
<evidence type="ECO:0000256" key="2">
    <source>
        <dbReference type="ARBA" id="ARBA00022723"/>
    </source>
</evidence>
<evidence type="ECO:0000256" key="1">
    <source>
        <dbReference type="ARBA" id="ARBA00022617"/>
    </source>
</evidence>
<sequence length="134" mass="14631">MDTHPARAVKLVSSIIACCLILAVAQMARAEAPYKVEGNKVDKATYEGWKIYKRQRCETCHGPTGEGGPAFPNLLNSMKNLSKEQFQQVVLEGRKNMPAYKGNKAVVDNIDGLYAYIKGRSDGAIPAGDLAEMQ</sequence>
<keyword evidence="3 4" id="KW-0408">Iron</keyword>
<evidence type="ECO:0000259" key="6">
    <source>
        <dbReference type="PROSITE" id="PS51007"/>
    </source>
</evidence>
<protein>
    <submittedName>
        <fullName evidence="7">Cbb3-type cytochrome c oxidase subunit III</fullName>
    </submittedName>
</protein>
<dbReference type="InterPro" id="IPR009056">
    <property type="entry name" value="Cyt_c-like_dom"/>
</dbReference>
<dbReference type="Proteomes" id="UP001162030">
    <property type="component" value="Chromosome"/>
</dbReference>
<name>A0ABN8X9P7_9GAMM</name>
<feature type="chain" id="PRO_5047120471" evidence="5">
    <location>
        <begin position="31"/>
        <end position="134"/>
    </location>
</feature>
<organism evidence="7 8">
    <name type="scientific">Methylocaldum szegediense</name>
    <dbReference type="NCBI Taxonomy" id="73780"/>
    <lineage>
        <taxon>Bacteria</taxon>
        <taxon>Pseudomonadati</taxon>
        <taxon>Pseudomonadota</taxon>
        <taxon>Gammaproteobacteria</taxon>
        <taxon>Methylococcales</taxon>
        <taxon>Methylococcaceae</taxon>
        <taxon>Methylocaldum</taxon>
    </lineage>
</organism>
<evidence type="ECO:0000256" key="3">
    <source>
        <dbReference type="ARBA" id="ARBA00023004"/>
    </source>
</evidence>
<reference evidence="7 8" key="1">
    <citation type="submission" date="2023-03" db="EMBL/GenBank/DDBJ databases">
        <authorList>
            <person name="Pearce D."/>
        </authorList>
    </citation>
    <scope>NUCLEOTIDE SEQUENCE [LARGE SCALE GENOMIC DNA]</scope>
    <source>
        <strain evidence="7">Msz</strain>
    </source>
</reference>
<accession>A0ABN8X9P7</accession>
<keyword evidence="2 4" id="KW-0479">Metal-binding</keyword>
<keyword evidence="1 4" id="KW-0349">Heme</keyword>
<evidence type="ECO:0000256" key="5">
    <source>
        <dbReference type="SAM" id="SignalP"/>
    </source>
</evidence>
<dbReference type="PROSITE" id="PS51007">
    <property type="entry name" value="CYTC"/>
    <property type="match status" value="1"/>
</dbReference>
<evidence type="ECO:0000313" key="8">
    <source>
        <dbReference type="Proteomes" id="UP001162030"/>
    </source>
</evidence>
<feature type="domain" description="Cytochrome c" evidence="6">
    <location>
        <begin position="43"/>
        <end position="121"/>
    </location>
</feature>
<dbReference type="InterPro" id="IPR036909">
    <property type="entry name" value="Cyt_c-like_dom_sf"/>
</dbReference>
<keyword evidence="8" id="KW-1185">Reference proteome</keyword>
<dbReference type="SUPFAM" id="SSF46626">
    <property type="entry name" value="Cytochrome c"/>
    <property type="match status" value="1"/>
</dbReference>
<keyword evidence="5" id="KW-0732">Signal</keyword>